<dbReference type="GO" id="GO:0017004">
    <property type="term" value="P:cytochrome complex assembly"/>
    <property type="evidence" value="ECO:0007669"/>
    <property type="project" value="UniProtKB-KW"/>
</dbReference>
<feature type="transmembrane region" description="Helical" evidence="6">
    <location>
        <begin position="354"/>
        <end position="369"/>
    </location>
</feature>
<evidence type="ECO:0000256" key="4">
    <source>
        <dbReference type="ARBA" id="ARBA00022989"/>
    </source>
</evidence>
<dbReference type="AlphaFoldDB" id="A0A8J3B550"/>
<gene>
    <name evidence="8" type="primary">resC</name>
    <name evidence="8" type="ORF">GCM10007043_05120</name>
</gene>
<feature type="transmembrane region" description="Helical" evidence="6">
    <location>
        <begin position="274"/>
        <end position="292"/>
    </location>
</feature>
<feature type="transmembrane region" description="Helical" evidence="6">
    <location>
        <begin position="86"/>
        <end position="102"/>
    </location>
</feature>
<keyword evidence="9" id="KW-1185">Reference proteome</keyword>
<feature type="transmembrane region" description="Helical" evidence="6">
    <location>
        <begin position="52"/>
        <end position="74"/>
    </location>
</feature>
<comment type="caution">
    <text evidence="8">The sequence shown here is derived from an EMBL/GenBank/DDBJ whole genome shotgun (WGS) entry which is preliminary data.</text>
</comment>
<feature type="transmembrane region" description="Helical" evidence="6">
    <location>
        <begin position="109"/>
        <end position="127"/>
    </location>
</feature>
<sequence>MTTGALISLSSGLLLVAFALYVLSMVAFVVAITGRRWAGRDPRENARRMGRIGYGLAALGALAQAGYIVTRWIAGGHIPVSNMFEFIVFLGFAIAVAFLILYRIYRVPALGVFVMLLDVLMIAYGAVFPREVTPLIPALQSYWLYLHVTLAALGEGAFAVGFAAGLMYLVRTVRQDVPSAQARWLELALWIVLALLAFVVLSFAFAALDKESVFRFPDPNAKPGEARIVESVYTLPSLVGPKDAEIVKVGYMKPLVEAPGWMKGKDAAKKLNTLVWSVLGGLALYGVLRLLVRKRLGAALQPALRDVDPDLLDEISYRAIAIGFPIFTLGGLIFAMIWAHEAWGRFWGWDPKEVWALIVWLFYSAYLHLRLSRGWHGLRSAWLAVIGFIVVMITLVVVNLVIVGLHSYAGV</sequence>
<evidence type="ECO:0000256" key="1">
    <source>
        <dbReference type="ARBA" id="ARBA00004141"/>
    </source>
</evidence>
<evidence type="ECO:0000313" key="9">
    <source>
        <dbReference type="Proteomes" id="UP000637720"/>
    </source>
</evidence>
<proteinExistence type="predicted"/>
<feature type="domain" description="Cytochrome c assembly protein" evidence="7">
    <location>
        <begin position="81"/>
        <end position="199"/>
    </location>
</feature>
<dbReference type="GO" id="GO:0005886">
    <property type="term" value="C:plasma membrane"/>
    <property type="evidence" value="ECO:0007669"/>
    <property type="project" value="TreeGrafter"/>
</dbReference>
<dbReference type="PANTHER" id="PTHR30071:SF1">
    <property type="entry name" value="CYTOCHROME B_B6 PROTEIN-RELATED"/>
    <property type="match status" value="1"/>
</dbReference>
<dbReference type="PANTHER" id="PTHR30071">
    <property type="entry name" value="HEME EXPORTER PROTEIN C"/>
    <property type="match status" value="1"/>
</dbReference>
<evidence type="ECO:0000256" key="6">
    <source>
        <dbReference type="SAM" id="Phobius"/>
    </source>
</evidence>
<dbReference type="EMBL" id="BMOF01000005">
    <property type="protein sequence ID" value="GGJ94269.1"/>
    <property type="molecule type" value="Genomic_DNA"/>
</dbReference>
<evidence type="ECO:0000256" key="2">
    <source>
        <dbReference type="ARBA" id="ARBA00022692"/>
    </source>
</evidence>
<keyword evidence="3" id="KW-0201">Cytochrome c-type biogenesis</keyword>
<reference evidence="8" key="1">
    <citation type="journal article" date="2014" name="Int. J. Syst. Evol. Microbiol.">
        <title>Complete genome sequence of Corynebacterium casei LMG S-19264T (=DSM 44701T), isolated from a smear-ripened cheese.</title>
        <authorList>
            <consortium name="US DOE Joint Genome Institute (JGI-PGF)"/>
            <person name="Walter F."/>
            <person name="Albersmeier A."/>
            <person name="Kalinowski J."/>
            <person name="Ruckert C."/>
        </authorList>
    </citation>
    <scope>NUCLEOTIDE SEQUENCE</scope>
    <source>
        <strain evidence="8">JCM 14719</strain>
    </source>
</reference>
<evidence type="ECO:0000256" key="5">
    <source>
        <dbReference type="ARBA" id="ARBA00023136"/>
    </source>
</evidence>
<protein>
    <submittedName>
        <fullName evidence="8">C-type cytochrome biogenesis protein CcsB</fullName>
    </submittedName>
</protein>
<keyword evidence="4 6" id="KW-1133">Transmembrane helix</keyword>
<feature type="transmembrane region" description="Helical" evidence="6">
    <location>
        <begin position="381"/>
        <end position="405"/>
    </location>
</feature>
<evidence type="ECO:0000313" key="8">
    <source>
        <dbReference type="EMBL" id="GGJ94269.1"/>
    </source>
</evidence>
<feature type="transmembrane region" description="Helical" evidence="6">
    <location>
        <begin position="12"/>
        <end position="32"/>
    </location>
</feature>
<feature type="transmembrane region" description="Helical" evidence="6">
    <location>
        <begin position="319"/>
        <end position="339"/>
    </location>
</feature>
<comment type="subcellular location">
    <subcellularLocation>
        <location evidence="1">Membrane</location>
        <topology evidence="1">Multi-pass membrane protein</topology>
    </subcellularLocation>
</comment>
<feature type="domain" description="Cytochrome c assembly protein" evidence="7">
    <location>
        <begin position="278"/>
        <end position="406"/>
    </location>
</feature>
<dbReference type="GO" id="GO:0020037">
    <property type="term" value="F:heme binding"/>
    <property type="evidence" value="ECO:0007669"/>
    <property type="project" value="InterPro"/>
</dbReference>
<feature type="transmembrane region" description="Helical" evidence="6">
    <location>
        <begin position="142"/>
        <end position="166"/>
    </location>
</feature>
<dbReference type="Proteomes" id="UP000637720">
    <property type="component" value="Unassembled WGS sequence"/>
</dbReference>
<dbReference type="Pfam" id="PF01578">
    <property type="entry name" value="Cytochrom_C_asm"/>
    <property type="match status" value="2"/>
</dbReference>
<accession>A0A8J3B550</accession>
<keyword evidence="5 6" id="KW-0472">Membrane</keyword>
<dbReference type="InterPro" id="IPR045062">
    <property type="entry name" value="Cyt_c_biogenesis_CcsA/CcmC"/>
</dbReference>
<feature type="transmembrane region" description="Helical" evidence="6">
    <location>
        <begin position="187"/>
        <end position="208"/>
    </location>
</feature>
<dbReference type="InterPro" id="IPR002541">
    <property type="entry name" value="Cyt_c_assembly"/>
</dbReference>
<evidence type="ECO:0000259" key="7">
    <source>
        <dbReference type="Pfam" id="PF01578"/>
    </source>
</evidence>
<keyword evidence="2 6" id="KW-0812">Transmembrane</keyword>
<evidence type="ECO:0000256" key="3">
    <source>
        <dbReference type="ARBA" id="ARBA00022748"/>
    </source>
</evidence>
<name>A0A8J3B550_9BACI</name>
<reference evidence="8" key="2">
    <citation type="submission" date="2020-09" db="EMBL/GenBank/DDBJ databases">
        <authorList>
            <person name="Sun Q."/>
            <person name="Ohkuma M."/>
        </authorList>
    </citation>
    <scope>NUCLEOTIDE SEQUENCE</scope>
    <source>
        <strain evidence="8">JCM 14719</strain>
    </source>
</reference>
<organism evidence="8 9">
    <name type="scientific">Calditerricola satsumensis</name>
    <dbReference type="NCBI Taxonomy" id="373054"/>
    <lineage>
        <taxon>Bacteria</taxon>
        <taxon>Bacillati</taxon>
        <taxon>Bacillota</taxon>
        <taxon>Bacilli</taxon>
        <taxon>Bacillales</taxon>
        <taxon>Bacillaceae</taxon>
        <taxon>Calditerricola</taxon>
    </lineage>
</organism>